<dbReference type="Gene3D" id="3.80.10.10">
    <property type="entry name" value="Ribonuclease Inhibitor"/>
    <property type="match status" value="1"/>
</dbReference>
<evidence type="ECO:0000313" key="4">
    <source>
        <dbReference type="EMBL" id="WJZ85493.1"/>
    </source>
</evidence>
<dbReference type="PANTHER" id="PTHR48053:SF126">
    <property type="entry name" value="MDIS1-INTERACTING RECEPTOR LIKE KINASE 2-LIKE ISOFORM X1"/>
    <property type="match status" value="1"/>
</dbReference>
<evidence type="ECO:0000256" key="1">
    <source>
        <dbReference type="ARBA" id="ARBA00004479"/>
    </source>
</evidence>
<evidence type="ECO:0000256" key="2">
    <source>
        <dbReference type="ARBA" id="ARBA00022729"/>
    </source>
</evidence>
<organism evidence="4 5">
    <name type="scientific">Vitis vinifera</name>
    <name type="common">Grape</name>
    <dbReference type="NCBI Taxonomy" id="29760"/>
    <lineage>
        <taxon>Eukaryota</taxon>
        <taxon>Viridiplantae</taxon>
        <taxon>Streptophyta</taxon>
        <taxon>Embryophyta</taxon>
        <taxon>Tracheophyta</taxon>
        <taxon>Spermatophyta</taxon>
        <taxon>Magnoliopsida</taxon>
        <taxon>eudicotyledons</taxon>
        <taxon>Gunneridae</taxon>
        <taxon>Pentapetalae</taxon>
        <taxon>rosids</taxon>
        <taxon>Vitales</taxon>
        <taxon>Vitaceae</taxon>
        <taxon>Viteae</taxon>
        <taxon>Vitis</taxon>
    </lineage>
</organism>
<dbReference type="InterPro" id="IPR001611">
    <property type="entry name" value="Leu-rich_rpt"/>
</dbReference>
<keyword evidence="2" id="KW-0732">Signal</keyword>
<dbReference type="SUPFAM" id="SSF52058">
    <property type="entry name" value="L domain-like"/>
    <property type="match status" value="1"/>
</dbReference>
<dbReference type="InterPro" id="IPR032675">
    <property type="entry name" value="LRR_dom_sf"/>
</dbReference>
<reference evidence="4 5" key="1">
    <citation type="journal article" date="2023" name="Hortic Res">
        <title>The complete reference genome for grapevine (Vitis vinifera L.) genetics and breeding.</title>
        <authorList>
            <person name="Shi X."/>
            <person name="Cao S."/>
            <person name="Wang X."/>
            <person name="Huang S."/>
            <person name="Wang Y."/>
            <person name="Liu Z."/>
            <person name="Liu W."/>
            <person name="Leng X."/>
            <person name="Peng Y."/>
            <person name="Wang N."/>
            <person name="Wang Y."/>
            <person name="Ma Z."/>
            <person name="Xu X."/>
            <person name="Zhang F."/>
            <person name="Xue H."/>
            <person name="Zhong H."/>
            <person name="Wang Y."/>
            <person name="Zhang K."/>
            <person name="Velt A."/>
            <person name="Avia K."/>
            <person name="Holtgrawe D."/>
            <person name="Grimplet J."/>
            <person name="Matus J.T."/>
            <person name="Ware D."/>
            <person name="Wu X."/>
            <person name="Wang H."/>
            <person name="Liu C."/>
            <person name="Fang Y."/>
            <person name="Rustenholz C."/>
            <person name="Cheng Z."/>
            <person name="Xiao H."/>
            <person name="Zhou Y."/>
        </authorList>
    </citation>
    <scope>NUCLEOTIDE SEQUENCE [LARGE SCALE GENOMIC DNA]</scope>
    <source>
        <strain evidence="5">cv. Pinot noir / PN40024</strain>
        <tissue evidence="4">Leaf</tissue>
    </source>
</reference>
<dbReference type="EMBL" id="CP126651">
    <property type="protein sequence ID" value="WJZ85493.1"/>
    <property type="molecule type" value="Genomic_DNA"/>
</dbReference>
<dbReference type="InterPro" id="IPR051716">
    <property type="entry name" value="Plant_RL_S/T_kinase"/>
</dbReference>
<evidence type="ECO:0000313" key="5">
    <source>
        <dbReference type="Proteomes" id="UP001227230"/>
    </source>
</evidence>
<sequence>MVSLAYLDLSWNHFQGEIPKCFSSSSLVYIDLSQNQLEGEILESLSSSLVHLNISSNQLQACSNLVYIDLSQNQLEGEIPESLSSSLVRIDLSHDHLRGFIPDTFRNMISLGYLDHPGNRLEGETPKSFSRGLVHLDLPDSIPGWFWNFTSTFYELNISNNQTRPRGTLPNLPLNSAEFWKIDLSSNRFKGSIPLFPPNTTWSNLSNNMFSGTASSLCTAVSGGYLAYLDLSNNLLSGDLPNCLA</sequence>
<protein>
    <submittedName>
        <fullName evidence="4">Uncharacterized protein</fullName>
    </submittedName>
</protein>
<evidence type="ECO:0000256" key="3">
    <source>
        <dbReference type="ARBA" id="ARBA00023170"/>
    </source>
</evidence>
<comment type="subcellular location">
    <subcellularLocation>
        <location evidence="1">Membrane</location>
        <topology evidence="1">Single-pass type I membrane protein</topology>
    </subcellularLocation>
</comment>
<proteinExistence type="predicted"/>
<name>A0ABY9BSH2_VITVI</name>
<dbReference type="PANTHER" id="PTHR48053">
    <property type="entry name" value="LEUCINE RICH REPEAT FAMILY PROTEIN, EXPRESSED"/>
    <property type="match status" value="1"/>
</dbReference>
<keyword evidence="3" id="KW-0675">Receptor</keyword>
<keyword evidence="5" id="KW-1185">Reference proteome</keyword>
<accession>A0ABY9BSH2</accession>
<dbReference type="Proteomes" id="UP001227230">
    <property type="component" value="Chromosome 4"/>
</dbReference>
<gene>
    <name evidence="4" type="ORF">VitviT2T_005025</name>
</gene>
<dbReference type="Pfam" id="PF00560">
    <property type="entry name" value="LRR_1"/>
    <property type="match status" value="5"/>
</dbReference>